<dbReference type="SUPFAM" id="SSF57716">
    <property type="entry name" value="Glucocorticoid receptor-like (DNA-binding domain)"/>
    <property type="match status" value="1"/>
</dbReference>
<dbReference type="SMART" id="SM00868">
    <property type="entry name" value="zf-AD"/>
    <property type="match status" value="1"/>
</dbReference>
<sequence length="715" mass="80484">MDEELVEPVKEEVHSRNSLCRLCACYTQLLIPIFESEGLENSLSDKIEKYLPIQVGPSDVLPVHICFQCASTVLSWHELSESCVEAQHKLKAMFGANSDPQCSPSGSRDADIYEDTASHSDMFTADNPTTSNDEMFSSDNQSETQKAIQDIGEALSKGGETERLIADVTEDIDDVLCVEIKKEYNPSVTNCENQSQIDHCYTRGKENISQNEVGQHQGRSQPLSRTTFRPIAPRPSLPQTVVNFVQSPPMSSRAVKNTPTKRKTPPQIYIVYNKNGSAASANQKSSLSPIPKKKMVLVQSSKPKPTRLSGSATNLSLSMQPILTVSQTPNTKSSSPVQPILPKSNAARPFPNLREITVTRVPSSGPVKSPVKNIPKASVSVIRGGSFPCKQCPAKFSNEMVFKRHMYMSHNVPKHSCPLCKTNFGKKFELEIHIRQKHKKPESKPRIPCKDCNVTFERMIDLRVHVRDNHRSVVSRLEQAIESKRPVLGVPITEKEADLLRQCHSRVENKDVFNCVVCKKSWPNLEKTVAHIRTHTKELLYACETCGQRFNTRGVMHRHMQVHSNTKPFSCDYCDKSFSSKQNRDDHHRYHTKEVKTVCESCGEFLTSASMLYYHRKIHSGINPYQCPYCEKAYSIRSLLKRHIRFHTGEKPYLCSECGRAFKTPGQLRGHSAVHSDARPFACDGCGTTMKTKKYLNRHRAICSHLKSKAVTNKN</sequence>
<feature type="domain" description="C2H2-type" evidence="12">
    <location>
        <begin position="625"/>
        <end position="652"/>
    </location>
</feature>
<dbReference type="PROSITE" id="PS00028">
    <property type="entry name" value="ZINC_FINGER_C2H2_1"/>
    <property type="match status" value="10"/>
</dbReference>
<dbReference type="InterPro" id="IPR013087">
    <property type="entry name" value="Znf_C2H2_type"/>
</dbReference>
<dbReference type="PANTHER" id="PTHR24399">
    <property type="entry name" value="ZINC FINGER AND BTB DOMAIN-CONTAINING"/>
    <property type="match status" value="1"/>
</dbReference>
<keyword evidence="3" id="KW-0677">Repeat</keyword>
<dbReference type="SMART" id="SM00355">
    <property type="entry name" value="ZnF_C2H2"/>
    <property type="match status" value="10"/>
</dbReference>
<keyword evidence="6" id="KW-0805">Transcription regulation</keyword>
<feature type="domain" description="C2H2-type" evidence="12">
    <location>
        <begin position="653"/>
        <end position="680"/>
    </location>
</feature>
<dbReference type="SUPFAM" id="SSF57667">
    <property type="entry name" value="beta-beta-alpha zinc fingers"/>
    <property type="match status" value="5"/>
</dbReference>
<dbReference type="Pfam" id="PF07776">
    <property type="entry name" value="zf-AD"/>
    <property type="match status" value="1"/>
</dbReference>
<dbReference type="GO" id="GO:0000978">
    <property type="term" value="F:RNA polymerase II cis-regulatory region sequence-specific DNA binding"/>
    <property type="evidence" value="ECO:0007669"/>
    <property type="project" value="TreeGrafter"/>
</dbReference>
<reference evidence="15" key="1">
    <citation type="submission" date="2025-08" db="UniProtKB">
        <authorList>
            <consortium name="RefSeq"/>
        </authorList>
    </citation>
    <scope>IDENTIFICATION</scope>
    <source>
        <tissue evidence="15">Whole organism</tissue>
    </source>
</reference>
<accession>A0A6J1SX88</accession>
<dbReference type="Gene3D" id="3.40.1800.20">
    <property type="match status" value="1"/>
</dbReference>
<feature type="domain" description="C2H2-type" evidence="12">
    <location>
        <begin position="681"/>
        <end position="710"/>
    </location>
</feature>
<feature type="region of interest" description="Disordered" evidence="11">
    <location>
        <begin position="327"/>
        <end position="346"/>
    </location>
</feature>
<dbReference type="GO" id="GO:0005654">
    <property type="term" value="C:nucleoplasm"/>
    <property type="evidence" value="ECO:0007669"/>
    <property type="project" value="TreeGrafter"/>
</dbReference>
<dbReference type="FunFam" id="3.30.160.60:FF:000688">
    <property type="entry name" value="zinc finger protein 197 isoform X1"/>
    <property type="match status" value="1"/>
</dbReference>
<dbReference type="GeneID" id="113209639"/>
<keyword evidence="14" id="KW-1185">Reference proteome</keyword>
<dbReference type="GO" id="GO:0001227">
    <property type="term" value="F:DNA-binding transcription repressor activity, RNA polymerase II-specific"/>
    <property type="evidence" value="ECO:0007669"/>
    <property type="project" value="TreeGrafter"/>
</dbReference>
<dbReference type="RefSeq" id="XP_026283061.1">
    <property type="nucleotide sequence ID" value="XM_026427276.2"/>
</dbReference>
<evidence type="ECO:0000256" key="4">
    <source>
        <dbReference type="ARBA" id="ARBA00022771"/>
    </source>
</evidence>
<evidence type="ECO:0000256" key="6">
    <source>
        <dbReference type="ARBA" id="ARBA00023015"/>
    </source>
</evidence>
<evidence type="ECO:0000256" key="3">
    <source>
        <dbReference type="ARBA" id="ARBA00022737"/>
    </source>
</evidence>
<keyword evidence="5 10" id="KW-0862">Zinc</keyword>
<dbReference type="InterPro" id="IPR012934">
    <property type="entry name" value="Znf_AD"/>
</dbReference>
<feature type="binding site" evidence="10">
    <location>
        <position position="66"/>
    </location>
    <ligand>
        <name>Zn(2+)</name>
        <dbReference type="ChEBI" id="CHEBI:29105"/>
    </ligand>
</feature>
<dbReference type="PANTHER" id="PTHR24399:SF23">
    <property type="entry name" value="C2H2-TYPE DOMAIN-CONTAINING PROTEIN"/>
    <property type="match status" value="1"/>
</dbReference>
<evidence type="ECO:0000259" key="13">
    <source>
        <dbReference type="PROSITE" id="PS51915"/>
    </source>
</evidence>
<dbReference type="Pfam" id="PF00096">
    <property type="entry name" value="zf-C2H2"/>
    <property type="match status" value="3"/>
</dbReference>
<proteinExistence type="predicted"/>
<feature type="binding site" evidence="10">
    <location>
        <position position="23"/>
    </location>
    <ligand>
        <name>Zn(2+)</name>
        <dbReference type="ChEBI" id="CHEBI:29105"/>
    </ligand>
</feature>
<protein>
    <submittedName>
        <fullName evidence="15">Zinc finger protein 135 isoform X1</fullName>
    </submittedName>
</protein>
<dbReference type="KEGG" id="foc:113209639"/>
<keyword evidence="8" id="KW-0539">Nucleus</keyword>
<dbReference type="PROSITE" id="PS50157">
    <property type="entry name" value="ZINC_FINGER_C2H2_2"/>
    <property type="match status" value="10"/>
</dbReference>
<organism evidence="14 15">
    <name type="scientific">Frankliniella occidentalis</name>
    <name type="common">Western flower thrips</name>
    <name type="synonym">Euthrips occidentalis</name>
    <dbReference type="NCBI Taxonomy" id="133901"/>
    <lineage>
        <taxon>Eukaryota</taxon>
        <taxon>Metazoa</taxon>
        <taxon>Ecdysozoa</taxon>
        <taxon>Arthropoda</taxon>
        <taxon>Hexapoda</taxon>
        <taxon>Insecta</taxon>
        <taxon>Pterygota</taxon>
        <taxon>Neoptera</taxon>
        <taxon>Paraneoptera</taxon>
        <taxon>Thysanoptera</taxon>
        <taxon>Terebrantia</taxon>
        <taxon>Thripoidea</taxon>
        <taxon>Thripidae</taxon>
        <taxon>Frankliniella</taxon>
    </lineage>
</organism>
<evidence type="ECO:0000256" key="9">
    <source>
        <dbReference type="PROSITE-ProRule" id="PRU00042"/>
    </source>
</evidence>
<dbReference type="FunFam" id="3.30.160.60:FF:002343">
    <property type="entry name" value="Zinc finger protein 33A"/>
    <property type="match status" value="1"/>
</dbReference>
<feature type="domain" description="C2H2-type" evidence="12">
    <location>
        <begin position="447"/>
        <end position="470"/>
    </location>
</feature>
<feature type="binding site" evidence="10">
    <location>
        <position position="20"/>
    </location>
    <ligand>
        <name>Zn(2+)</name>
        <dbReference type="ChEBI" id="CHEBI:29105"/>
    </ligand>
</feature>
<dbReference type="Gene3D" id="3.30.160.60">
    <property type="entry name" value="Classic Zinc Finger"/>
    <property type="match status" value="7"/>
</dbReference>
<feature type="domain" description="C2H2-type" evidence="12">
    <location>
        <begin position="387"/>
        <end position="415"/>
    </location>
</feature>
<keyword evidence="7" id="KW-0804">Transcription</keyword>
<dbReference type="GO" id="GO:0030674">
    <property type="term" value="F:protein-macromolecule adaptor activity"/>
    <property type="evidence" value="ECO:0007669"/>
    <property type="project" value="UniProtKB-ARBA"/>
</dbReference>
<evidence type="ECO:0000256" key="2">
    <source>
        <dbReference type="ARBA" id="ARBA00022723"/>
    </source>
</evidence>
<evidence type="ECO:0000256" key="5">
    <source>
        <dbReference type="ARBA" id="ARBA00022833"/>
    </source>
</evidence>
<dbReference type="Proteomes" id="UP000504606">
    <property type="component" value="Unplaced"/>
</dbReference>
<keyword evidence="4 9" id="KW-0863">Zinc-finger</keyword>
<feature type="domain" description="C2H2-type" evidence="12">
    <location>
        <begin position="597"/>
        <end position="624"/>
    </location>
</feature>
<feature type="domain" description="C2H2-type" evidence="12">
    <location>
        <begin position="569"/>
        <end position="596"/>
    </location>
</feature>
<feature type="domain" description="C2H2-type" evidence="12">
    <location>
        <begin position="415"/>
        <end position="443"/>
    </location>
</feature>
<evidence type="ECO:0000256" key="11">
    <source>
        <dbReference type="SAM" id="MobiDB-lite"/>
    </source>
</evidence>
<evidence type="ECO:0000259" key="12">
    <source>
        <dbReference type="PROSITE" id="PS50157"/>
    </source>
</evidence>
<evidence type="ECO:0000256" key="7">
    <source>
        <dbReference type="ARBA" id="ARBA00023163"/>
    </source>
</evidence>
<name>A0A6J1SX88_FRAOC</name>
<evidence type="ECO:0000256" key="1">
    <source>
        <dbReference type="ARBA" id="ARBA00004123"/>
    </source>
</evidence>
<feature type="compositionally biased region" description="Polar residues" evidence="11">
    <location>
        <begin position="210"/>
        <end position="227"/>
    </location>
</feature>
<feature type="domain" description="C2H2-type" evidence="12">
    <location>
        <begin position="541"/>
        <end position="568"/>
    </location>
</feature>
<feature type="region of interest" description="Disordered" evidence="11">
    <location>
        <begin position="210"/>
        <end position="235"/>
    </location>
</feature>
<evidence type="ECO:0000313" key="15">
    <source>
        <dbReference type="RefSeq" id="XP_026283061.1"/>
    </source>
</evidence>
<evidence type="ECO:0000313" key="14">
    <source>
        <dbReference type="Proteomes" id="UP000504606"/>
    </source>
</evidence>
<dbReference type="OrthoDB" id="9411774at2759"/>
<feature type="binding site" evidence="10">
    <location>
        <position position="69"/>
    </location>
    <ligand>
        <name>Zn(2+)</name>
        <dbReference type="ChEBI" id="CHEBI:29105"/>
    </ligand>
</feature>
<dbReference type="FunFam" id="3.30.160.60:FF:000110">
    <property type="entry name" value="Zinc finger protein-like"/>
    <property type="match status" value="1"/>
</dbReference>
<gene>
    <name evidence="15" type="primary">LOC113209639</name>
</gene>
<dbReference type="FunFam" id="3.30.160.60:FF:000446">
    <property type="entry name" value="Zinc finger protein"/>
    <property type="match status" value="1"/>
</dbReference>
<evidence type="ECO:0000256" key="8">
    <source>
        <dbReference type="ARBA" id="ARBA00023242"/>
    </source>
</evidence>
<dbReference type="InterPro" id="IPR036236">
    <property type="entry name" value="Znf_C2H2_sf"/>
</dbReference>
<evidence type="ECO:0000256" key="10">
    <source>
        <dbReference type="PROSITE-ProRule" id="PRU01263"/>
    </source>
</evidence>
<keyword evidence="2 10" id="KW-0479">Metal-binding</keyword>
<feature type="domain" description="ZAD" evidence="13">
    <location>
        <begin position="18"/>
        <end position="93"/>
    </location>
</feature>
<dbReference type="PROSITE" id="PS51915">
    <property type="entry name" value="ZAD"/>
    <property type="match status" value="1"/>
</dbReference>
<dbReference type="GO" id="GO:0008270">
    <property type="term" value="F:zinc ion binding"/>
    <property type="evidence" value="ECO:0007669"/>
    <property type="project" value="UniProtKB-UniRule"/>
</dbReference>
<comment type="subcellular location">
    <subcellularLocation>
        <location evidence="1">Nucleus</location>
    </subcellularLocation>
</comment>
<dbReference type="AlphaFoldDB" id="A0A6J1SX88"/>
<feature type="domain" description="C2H2-type" evidence="12">
    <location>
        <begin position="513"/>
        <end position="540"/>
    </location>
</feature>
<feature type="compositionally biased region" description="Polar residues" evidence="11">
    <location>
        <begin position="327"/>
        <end position="337"/>
    </location>
</feature>